<keyword evidence="4" id="KW-1185">Reference proteome</keyword>
<dbReference type="GeneID" id="38666237"/>
<organism evidence="2 4">
    <name type="scientific">Sulfodiicoccus acidiphilus</name>
    <dbReference type="NCBI Taxonomy" id="1670455"/>
    <lineage>
        <taxon>Archaea</taxon>
        <taxon>Thermoproteota</taxon>
        <taxon>Thermoprotei</taxon>
        <taxon>Sulfolobales</taxon>
        <taxon>Sulfolobaceae</taxon>
        <taxon>Sulfodiicoccus</taxon>
    </lineage>
</organism>
<dbReference type="EMBL" id="BMQS01000004">
    <property type="protein sequence ID" value="GGT90141.1"/>
    <property type="molecule type" value="Genomic_DNA"/>
</dbReference>
<dbReference type="EMBL" id="AP018553">
    <property type="protein sequence ID" value="BBD72344.1"/>
    <property type="molecule type" value="Genomic_DNA"/>
</dbReference>
<dbReference type="KEGG" id="sacd:HS1genome_0733"/>
<keyword evidence="1" id="KW-1133">Transmembrane helix</keyword>
<keyword evidence="1" id="KW-0812">Transmembrane</keyword>
<evidence type="ECO:0000313" key="2">
    <source>
        <dbReference type="EMBL" id="BBD72344.1"/>
    </source>
</evidence>
<reference evidence="3" key="4">
    <citation type="submission" date="2020-09" db="EMBL/GenBank/DDBJ databases">
        <authorList>
            <person name="Sun Q."/>
            <person name="Ohkuma M."/>
        </authorList>
    </citation>
    <scope>NUCLEOTIDE SEQUENCE</scope>
    <source>
        <strain evidence="3">JCM 31740</strain>
    </source>
</reference>
<feature type="transmembrane region" description="Helical" evidence="1">
    <location>
        <begin position="130"/>
        <end position="160"/>
    </location>
</feature>
<gene>
    <name evidence="3" type="ORF">GCM10007116_04890</name>
    <name evidence="2" type="ORF">HS1genome_0733</name>
</gene>
<feature type="transmembrane region" description="Helical" evidence="1">
    <location>
        <begin position="7"/>
        <end position="28"/>
    </location>
</feature>
<keyword evidence="1" id="KW-0472">Membrane</keyword>
<proteinExistence type="predicted"/>
<evidence type="ECO:0000313" key="4">
    <source>
        <dbReference type="Proteomes" id="UP000276741"/>
    </source>
</evidence>
<evidence type="ECO:0000256" key="1">
    <source>
        <dbReference type="SAM" id="Phobius"/>
    </source>
</evidence>
<evidence type="ECO:0000313" key="3">
    <source>
        <dbReference type="EMBL" id="GGT90141.1"/>
    </source>
</evidence>
<dbReference type="RefSeq" id="WP_126449674.1">
    <property type="nucleotide sequence ID" value="NZ_AP018553.1"/>
</dbReference>
<dbReference type="AlphaFoldDB" id="A0A348B2E2"/>
<sequence>MRRNVVIIGAIILVIGVVLFLVIGPLLAVPTLSKLNLENITHPSIVRQLSVGESLSLGPFKGGEGIIFSFNDSADVPLEVKTTGVTQVRTINDTFVAIALPTASSNITLTNNYTAPITVYYSEPSVLPSLGAFLGGIVGVLLGIVLLIVGVIVLIVGFVLRPKA</sequence>
<reference evidence="2" key="3">
    <citation type="journal article" date="2019" name="BMC Res. Notes">
        <title>Complete genome sequence of the Sulfodiicoccus acidiphilus strain HS-1T, the first crenarchaeon that lacks polB3, isolated from an acidic hot spring in Ohwaku-dani, Hakone, Japan.</title>
        <authorList>
            <person name="Sakai H.D."/>
            <person name="Kurosawa N."/>
        </authorList>
    </citation>
    <scope>NUCLEOTIDE SEQUENCE</scope>
    <source>
        <strain evidence="2">HS-1</strain>
    </source>
</reference>
<protein>
    <submittedName>
        <fullName evidence="2">Uncharacterized protein</fullName>
    </submittedName>
</protein>
<reference evidence="3" key="1">
    <citation type="journal article" date="2014" name="Int. J. Syst. Evol. Microbiol.">
        <title>Complete genome sequence of Corynebacterium casei LMG S-19264T (=DSM 44701T), isolated from a smear-ripened cheese.</title>
        <authorList>
            <consortium name="US DOE Joint Genome Institute (JGI-PGF)"/>
            <person name="Walter F."/>
            <person name="Albersmeier A."/>
            <person name="Kalinowski J."/>
            <person name="Ruckert C."/>
        </authorList>
    </citation>
    <scope>NUCLEOTIDE SEQUENCE</scope>
    <source>
        <strain evidence="3">JCM 31740</strain>
    </source>
</reference>
<dbReference type="Proteomes" id="UP000276741">
    <property type="component" value="Chromosome"/>
</dbReference>
<accession>A0A348B2E2</accession>
<name>A0A348B2E2_9CREN</name>
<reference evidence="4" key="2">
    <citation type="submission" date="2018-04" db="EMBL/GenBank/DDBJ databases">
        <title>Complete genome sequence of Sulfodiicoccus acidiphilus strain HS-1.</title>
        <authorList>
            <person name="Sakai H.D."/>
            <person name="Kurosawa N."/>
        </authorList>
    </citation>
    <scope>NUCLEOTIDE SEQUENCE [LARGE SCALE GENOMIC DNA]</scope>
    <source>
        <strain evidence="4">HS-1</strain>
    </source>
</reference>
<dbReference type="Proteomes" id="UP000616143">
    <property type="component" value="Unassembled WGS sequence"/>
</dbReference>